<evidence type="ECO:0000256" key="1">
    <source>
        <dbReference type="SAM" id="SignalP"/>
    </source>
</evidence>
<feature type="chain" id="PRO_5014921643" evidence="1">
    <location>
        <begin position="21"/>
        <end position="70"/>
    </location>
</feature>
<dbReference type="AlphaFoldDB" id="A0A2M4DFZ8"/>
<accession>A0A2M4DFZ8</accession>
<proteinExistence type="predicted"/>
<name>A0A2M4DFZ8_ANODA</name>
<organism evidence="2">
    <name type="scientific">Anopheles darlingi</name>
    <name type="common">Mosquito</name>
    <dbReference type="NCBI Taxonomy" id="43151"/>
    <lineage>
        <taxon>Eukaryota</taxon>
        <taxon>Metazoa</taxon>
        <taxon>Ecdysozoa</taxon>
        <taxon>Arthropoda</taxon>
        <taxon>Hexapoda</taxon>
        <taxon>Insecta</taxon>
        <taxon>Pterygota</taxon>
        <taxon>Neoptera</taxon>
        <taxon>Endopterygota</taxon>
        <taxon>Diptera</taxon>
        <taxon>Nematocera</taxon>
        <taxon>Culicoidea</taxon>
        <taxon>Culicidae</taxon>
        <taxon>Anophelinae</taxon>
        <taxon>Anopheles</taxon>
    </lineage>
</organism>
<sequence>MILFPVTILLWSQFSLLINASSIIIFNNIEGEKMVEKLPFLTRILARDIEMSPRLKNPIFLLPFIVFPAR</sequence>
<keyword evidence="1" id="KW-0732">Signal</keyword>
<reference evidence="2" key="1">
    <citation type="submission" date="2018-01" db="EMBL/GenBank/DDBJ databases">
        <title>An insight into the sialome of Amazonian anophelines.</title>
        <authorList>
            <person name="Ribeiro J.M."/>
            <person name="Scarpassa V."/>
            <person name="Calvo E."/>
        </authorList>
    </citation>
    <scope>NUCLEOTIDE SEQUENCE</scope>
</reference>
<dbReference type="EMBL" id="GGFL01012309">
    <property type="protein sequence ID" value="MBW76487.1"/>
    <property type="molecule type" value="Transcribed_RNA"/>
</dbReference>
<evidence type="ECO:0000313" key="2">
    <source>
        <dbReference type="EMBL" id="MBW76487.1"/>
    </source>
</evidence>
<protein>
    <submittedName>
        <fullName evidence="2">Putative secreted protein</fullName>
    </submittedName>
</protein>
<feature type="signal peptide" evidence="1">
    <location>
        <begin position="1"/>
        <end position="20"/>
    </location>
</feature>